<dbReference type="Proteomes" id="UP000195879">
    <property type="component" value="Unassembled WGS sequence"/>
</dbReference>
<dbReference type="InterPro" id="IPR006477">
    <property type="entry name" value="Yir_bir_cir"/>
</dbReference>
<sequence>MAESSYDIEKVYYEIYTINNYFWEDNGKLKVNPKSTSIHDYCYYSNTPGKDKCNDYLEMTKCSVIYLLKTLKETYKLKDDKIAEYAILWLNYNLNINSNNNFTNLNEFYTKYIVNNNCYNDKTKGDDITTYKNIIDANKDLTNMNIKEISKFSDPFSILFYLYYAYHYDSSDCNKNLGYAKQFADQFNNLNDDSNNIENSLYNKLLSTLSNDYNNLKKIFYDKNDSCEFPSLPQIKPKKNSAQNSGKGSGQIMGQSSYSIEDVCEAIVKVDTDFTVDPDDSTLNSEDFPGLINYCPFSNNGSDHKCSSYEELVSSAFITMLVSFISSNGDENLDRDKFAEYAILWLCYQLNQKTKNRIDNLNNYYNTYIKGIEKYSDKLEDAETYNSCKDIINKKQYLMNMDINKMSKLYEALKILCDMYTECNGKEERYTSCSKDAEEFVQKFEELNNDPSITGNDSYREILSSLSTNYNNFKNDCAKKCSKCSDIPTLTDIKVPKSSVQDQVESSGVTSPSSSIASTLIPGLSTFAIPVFLGVAYKYSLFGFDKLFQRQHIRNKLKKIKNKMELNI</sequence>
<dbReference type="Pfam" id="PF06022">
    <property type="entry name" value="Cir_Bir_Yir"/>
    <property type="match status" value="2"/>
</dbReference>
<reference evidence="2 3" key="1">
    <citation type="submission" date="2016-08" db="EMBL/GenBank/DDBJ databases">
        <authorList>
            <consortium name="Pathogen Informatics"/>
        </authorList>
    </citation>
    <scope>NUCLEOTIDE SEQUENCE [LARGE SCALE GENOMIC DNA]</scope>
    <source>
        <strain evidence="2 3">DK</strain>
    </source>
</reference>
<protein>
    <submittedName>
        <fullName evidence="2">CIR protein</fullName>
    </submittedName>
</protein>
<proteinExistence type="predicted"/>
<gene>
    <name evidence="2" type="ORF">PCHDK_000501300</name>
</gene>
<evidence type="ECO:0000313" key="2">
    <source>
        <dbReference type="EMBL" id="SCL85267.1"/>
    </source>
</evidence>
<accession>A0A1D3L818</accession>
<dbReference type="AlphaFoldDB" id="A0A1D3L818"/>
<name>A0A1D3L818_PLACE</name>
<evidence type="ECO:0000256" key="1">
    <source>
        <dbReference type="SAM" id="MobiDB-lite"/>
    </source>
</evidence>
<feature type="region of interest" description="Disordered" evidence="1">
    <location>
        <begin position="231"/>
        <end position="254"/>
    </location>
</feature>
<dbReference type="NCBIfam" id="TIGR01590">
    <property type="entry name" value="yir-bir-cir_Pla"/>
    <property type="match status" value="2"/>
</dbReference>
<organism evidence="2 3">
    <name type="scientific">Plasmodium chabaudi adami</name>
    <dbReference type="NCBI Taxonomy" id="5826"/>
    <lineage>
        <taxon>Eukaryota</taxon>
        <taxon>Sar</taxon>
        <taxon>Alveolata</taxon>
        <taxon>Apicomplexa</taxon>
        <taxon>Aconoidasida</taxon>
        <taxon>Haemosporida</taxon>
        <taxon>Plasmodiidae</taxon>
        <taxon>Plasmodium</taxon>
        <taxon>Plasmodium (Vinckeia)</taxon>
    </lineage>
</organism>
<evidence type="ECO:0000313" key="3">
    <source>
        <dbReference type="Proteomes" id="UP000195879"/>
    </source>
</evidence>
<dbReference type="EMBL" id="FMIO01000097">
    <property type="protein sequence ID" value="SCL85267.1"/>
    <property type="molecule type" value="Genomic_DNA"/>
</dbReference>
<feature type="compositionally biased region" description="Polar residues" evidence="1">
    <location>
        <begin position="240"/>
        <end position="254"/>
    </location>
</feature>